<keyword evidence="2" id="KW-1185">Reference proteome</keyword>
<evidence type="ECO:0000313" key="2">
    <source>
        <dbReference type="Proteomes" id="UP000800092"/>
    </source>
</evidence>
<organism evidence="1 2">
    <name type="scientific">Viridothelium virens</name>
    <name type="common">Speckled blister lichen</name>
    <name type="synonym">Trypethelium virens</name>
    <dbReference type="NCBI Taxonomy" id="1048519"/>
    <lineage>
        <taxon>Eukaryota</taxon>
        <taxon>Fungi</taxon>
        <taxon>Dikarya</taxon>
        <taxon>Ascomycota</taxon>
        <taxon>Pezizomycotina</taxon>
        <taxon>Dothideomycetes</taxon>
        <taxon>Dothideomycetes incertae sedis</taxon>
        <taxon>Trypetheliales</taxon>
        <taxon>Trypetheliaceae</taxon>
        <taxon>Viridothelium</taxon>
    </lineage>
</organism>
<sequence>MSHTYTKKWHSEEFTANRQWTAEMKSFNTRFPDTPFKPASRVAFLEDTRKYAQAKASVAARKAASTCEWQLFSKPRLTPYNGTVFKGHHPCPRGPVLSEFTVWIPMEWYPDFEAIAPWPTLEQQKYEGDDRVNSKSGRSFGRFLALPRLPSNNPTVAWTMWNVVPFQPFDMVGPIPTGYDLYMPDQNDMPELEIPDHLNSELLKAIEEASQIDC</sequence>
<dbReference type="Proteomes" id="UP000800092">
    <property type="component" value="Unassembled WGS sequence"/>
</dbReference>
<protein>
    <submittedName>
        <fullName evidence="1">Uncharacterized protein</fullName>
    </submittedName>
</protein>
<dbReference type="OrthoDB" id="5305306at2759"/>
<dbReference type="EMBL" id="ML991784">
    <property type="protein sequence ID" value="KAF2236516.1"/>
    <property type="molecule type" value="Genomic_DNA"/>
</dbReference>
<evidence type="ECO:0000313" key="1">
    <source>
        <dbReference type="EMBL" id="KAF2236516.1"/>
    </source>
</evidence>
<dbReference type="AlphaFoldDB" id="A0A6A6HEF3"/>
<gene>
    <name evidence="1" type="ORF">EV356DRAFT_512741</name>
</gene>
<accession>A0A6A6HEF3</accession>
<reference evidence="1" key="1">
    <citation type="journal article" date="2020" name="Stud. Mycol.">
        <title>101 Dothideomycetes genomes: a test case for predicting lifestyles and emergence of pathogens.</title>
        <authorList>
            <person name="Haridas S."/>
            <person name="Albert R."/>
            <person name="Binder M."/>
            <person name="Bloem J."/>
            <person name="Labutti K."/>
            <person name="Salamov A."/>
            <person name="Andreopoulos B."/>
            <person name="Baker S."/>
            <person name="Barry K."/>
            <person name="Bills G."/>
            <person name="Bluhm B."/>
            <person name="Cannon C."/>
            <person name="Castanera R."/>
            <person name="Culley D."/>
            <person name="Daum C."/>
            <person name="Ezra D."/>
            <person name="Gonzalez J."/>
            <person name="Henrissat B."/>
            <person name="Kuo A."/>
            <person name="Liang C."/>
            <person name="Lipzen A."/>
            <person name="Lutzoni F."/>
            <person name="Magnuson J."/>
            <person name="Mondo S."/>
            <person name="Nolan M."/>
            <person name="Ohm R."/>
            <person name="Pangilinan J."/>
            <person name="Park H.-J."/>
            <person name="Ramirez L."/>
            <person name="Alfaro M."/>
            <person name="Sun H."/>
            <person name="Tritt A."/>
            <person name="Yoshinaga Y."/>
            <person name="Zwiers L.-H."/>
            <person name="Turgeon B."/>
            <person name="Goodwin S."/>
            <person name="Spatafora J."/>
            <person name="Crous P."/>
            <person name="Grigoriev I."/>
        </authorList>
    </citation>
    <scope>NUCLEOTIDE SEQUENCE</scope>
    <source>
        <strain evidence="1">Tuck. ex Michener</strain>
    </source>
</reference>
<proteinExistence type="predicted"/>
<name>A0A6A6HEF3_VIRVR</name>